<dbReference type="AlphaFoldDB" id="A0A0F3MGE3"/>
<feature type="transmembrane region" description="Helical" evidence="10">
    <location>
        <begin position="224"/>
        <end position="257"/>
    </location>
</feature>
<reference evidence="12 13" key="1">
    <citation type="submission" date="2015-02" db="EMBL/GenBank/DDBJ databases">
        <title>Genome Sequencing of Rickettsiales.</title>
        <authorList>
            <person name="Daugherty S.C."/>
            <person name="Su Q."/>
            <person name="Abolude K."/>
            <person name="Beier-Sexton M."/>
            <person name="Carlyon J.A."/>
            <person name="Carter R."/>
            <person name="Day N.P."/>
            <person name="Dumler S.J."/>
            <person name="Dyachenko V."/>
            <person name="Godinez A."/>
            <person name="Kurtti T.J."/>
            <person name="Lichay M."/>
            <person name="Mullins K.E."/>
            <person name="Ott S."/>
            <person name="Pappas-Brown V."/>
            <person name="Paris D.H."/>
            <person name="Patel P."/>
            <person name="Richards A.L."/>
            <person name="Sadzewicz L."/>
            <person name="Sears K."/>
            <person name="Seidman D."/>
            <person name="Sengamalay N."/>
            <person name="Stenos J."/>
            <person name="Tallon L.J."/>
            <person name="Vincent G."/>
            <person name="Fraser C.M."/>
            <person name="Munderloh U."/>
            <person name="Dunning-Hotopp J.C."/>
        </authorList>
    </citation>
    <scope>NUCLEOTIDE SEQUENCE [LARGE SCALE GENOMIC DNA]</scope>
    <source>
        <strain evidence="12 13">Fuller</strain>
    </source>
</reference>
<keyword evidence="5 10" id="KW-0812">Transmembrane</keyword>
<protein>
    <submittedName>
        <fullName evidence="12">Sodium/hydrogen exchanger family protein</fullName>
    </submittedName>
</protein>
<sequence>MESYEFLPNIVVLLATAICIVIFFKKLKLSPVLGYLVAGALIGDHGLKIVNVHYTSAIAEFGVVFLLFAIGLELSIDRLKAMRRYVFGLGSLQVIITSIIIGSCVMLYYDNFDVSIIIGTVLSLSSTAIVLQVIEESRNQSTQVGRVALSVLLMQDFAVVPLLVILPMLSNKTDISIAQAMGIALIKAIIALTIIFITGQLFLRPLFKVISIDKPPGSTNELFIATTLLIVLSAAWGTSHQGLSLALGAFVSGVLVAETEFRLQAEESIYPFKGLLLGLFFMSVGMHINVNEIIQNLQTILVCSISLILIKTVVVTSLCILFNFNKGISLHTGLLLSQGSEFAFILFNEAMKDGIIESSIGKTLLLIVTCTMALTPLLSAVGARIANLLGNGKSEEYNPLEIIEQGARDLTNHIIIAGFGRVGKMVANVLEAENQNYIAIDINEQAVKENNNSSFPIVQGDISQIETLKALGIERASAVILSLTNEITVKKTLKNISNNFSHVAVIVKTKDLQRSNELYECGATAIIPSDYEVGLQMGSEVLKIIGISDYEVNRIKSQFRSGNYIATKQGKNLDSDDDNE</sequence>
<feature type="transmembrane region" description="Helical" evidence="10">
    <location>
        <begin position="56"/>
        <end position="74"/>
    </location>
</feature>
<keyword evidence="4" id="KW-0633">Potassium transport</keyword>
<evidence type="ECO:0000256" key="10">
    <source>
        <dbReference type="SAM" id="Phobius"/>
    </source>
</evidence>
<dbReference type="InterPro" id="IPR036291">
    <property type="entry name" value="NAD(P)-bd_dom_sf"/>
</dbReference>
<evidence type="ECO:0000256" key="6">
    <source>
        <dbReference type="ARBA" id="ARBA00022958"/>
    </source>
</evidence>
<dbReference type="PANTHER" id="PTHR46157:SF4">
    <property type="entry name" value="K(+) EFFLUX ANTIPORTER 3, CHLOROPLASTIC"/>
    <property type="match status" value="1"/>
</dbReference>
<dbReference type="Gene3D" id="3.40.50.720">
    <property type="entry name" value="NAD(P)-binding Rossmann-like Domain"/>
    <property type="match status" value="1"/>
</dbReference>
<dbReference type="GO" id="GO:0015297">
    <property type="term" value="F:antiporter activity"/>
    <property type="evidence" value="ECO:0007669"/>
    <property type="project" value="UniProtKB-KW"/>
</dbReference>
<evidence type="ECO:0000313" key="12">
    <source>
        <dbReference type="EMBL" id="KJV54731.1"/>
    </source>
</evidence>
<feature type="transmembrane region" description="Helical" evidence="10">
    <location>
        <begin position="146"/>
        <end position="169"/>
    </location>
</feature>
<accession>A0A0F3MGE3</accession>
<dbReference type="GO" id="GO:1902600">
    <property type="term" value="P:proton transmembrane transport"/>
    <property type="evidence" value="ECO:0007669"/>
    <property type="project" value="InterPro"/>
</dbReference>
<gene>
    <name evidence="12" type="ORF">OCHUTO_1082</name>
</gene>
<evidence type="ECO:0000256" key="7">
    <source>
        <dbReference type="ARBA" id="ARBA00022989"/>
    </source>
</evidence>
<evidence type="ECO:0000313" key="13">
    <source>
        <dbReference type="Proteomes" id="UP000033616"/>
    </source>
</evidence>
<dbReference type="InterPro" id="IPR006153">
    <property type="entry name" value="Cation/H_exchanger_TM"/>
</dbReference>
<comment type="caution">
    <text evidence="12">The sequence shown here is derived from an EMBL/GenBank/DDBJ whole genome shotgun (WGS) entry which is preliminary data.</text>
</comment>
<evidence type="ECO:0000256" key="8">
    <source>
        <dbReference type="ARBA" id="ARBA00023065"/>
    </source>
</evidence>
<keyword evidence="7 10" id="KW-1133">Transmembrane helix</keyword>
<feature type="transmembrane region" description="Helical" evidence="10">
    <location>
        <begin position="6"/>
        <end position="25"/>
    </location>
</feature>
<feature type="transmembrane region" description="Helical" evidence="10">
    <location>
        <begin position="86"/>
        <end position="109"/>
    </location>
</feature>
<feature type="transmembrane region" description="Helical" evidence="10">
    <location>
        <begin position="300"/>
        <end position="324"/>
    </location>
</feature>
<evidence type="ECO:0000256" key="5">
    <source>
        <dbReference type="ARBA" id="ARBA00022692"/>
    </source>
</evidence>
<evidence type="ECO:0000256" key="3">
    <source>
        <dbReference type="ARBA" id="ARBA00022449"/>
    </source>
</evidence>
<proteinExistence type="predicted"/>
<dbReference type="SUPFAM" id="SSF51735">
    <property type="entry name" value="NAD(P)-binding Rossmann-fold domains"/>
    <property type="match status" value="1"/>
</dbReference>
<dbReference type="FunFam" id="3.40.50.720:FF:000036">
    <property type="entry name" value="Glutathione-regulated potassium-efflux system protein KefB"/>
    <property type="match status" value="1"/>
</dbReference>
<name>A0A0F3MGE3_9RICK</name>
<feature type="transmembrane region" description="Helical" evidence="10">
    <location>
        <begin position="115"/>
        <end position="134"/>
    </location>
</feature>
<dbReference type="InterPro" id="IPR003148">
    <property type="entry name" value="RCK_N"/>
</dbReference>
<dbReference type="PATRIC" id="fig|1359168.3.peg.887"/>
<evidence type="ECO:0000259" key="11">
    <source>
        <dbReference type="PROSITE" id="PS51201"/>
    </source>
</evidence>
<organism evidence="12 13">
    <name type="scientific">Orientia chuto str. Dubai</name>
    <dbReference type="NCBI Taxonomy" id="1359168"/>
    <lineage>
        <taxon>Bacteria</taxon>
        <taxon>Pseudomonadati</taxon>
        <taxon>Pseudomonadota</taxon>
        <taxon>Alphaproteobacteria</taxon>
        <taxon>Rickettsiales</taxon>
        <taxon>Rickettsiaceae</taxon>
        <taxon>Rickettsieae</taxon>
        <taxon>Orientia</taxon>
    </lineage>
</organism>
<dbReference type="STRING" id="1359168.OCHUTO_1082"/>
<comment type="subcellular location">
    <subcellularLocation>
        <location evidence="1">Endomembrane system</location>
        <topology evidence="1">Multi-pass membrane protein</topology>
    </subcellularLocation>
</comment>
<evidence type="ECO:0000256" key="1">
    <source>
        <dbReference type="ARBA" id="ARBA00004127"/>
    </source>
</evidence>
<keyword evidence="3" id="KW-0050">Antiport</keyword>
<dbReference type="GO" id="GO:0016020">
    <property type="term" value="C:membrane"/>
    <property type="evidence" value="ECO:0007669"/>
    <property type="project" value="InterPro"/>
</dbReference>
<dbReference type="Proteomes" id="UP000033616">
    <property type="component" value="Unassembled WGS sequence"/>
</dbReference>
<dbReference type="GO" id="GO:0006813">
    <property type="term" value="P:potassium ion transport"/>
    <property type="evidence" value="ECO:0007669"/>
    <property type="project" value="UniProtKB-KW"/>
</dbReference>
<keyword evidence="8" id="KW-0406">Ion transport</keyword>
<keyword evidence="2" id="KW-0813">Transport</keyword>
<keyword evidence="9 10" id="KW-0472">Membrane</keyword>
<dbReference type="OrthoDB" id="9781411at2"/>
<dbReference type="Gene3D" id="1.20.1530.20">
    <property type="match status" value="1"/>
</dbReference>
<dbReference type="GO" id="GO:0012505">
    <property type="term" value="C:endomembrane system"/>
    <property type="evidence" value="ECO:0007669"/>
    <property type="project" value="UniProtKB-SubCell"/>
</dbReference>
<keyword evidence="6" id="KW-0630">Potassium</keyword>
<dbReference type="InterPro" id="IPR038770">
    <property type="entry name" value="Na+/solute_symporter_sf"/>
</dbReference>
<dbReference type="PANTHER" id="PTHR46157">
    <property type="entry name" value="K(+) EFFLUX ANTIPORTER 3, CHLOROPLASTIC"/>
    <property type="match status" value="1"/>
</dbReference>
<feature type="domain" description="RCK N-terminal" evidence="11">
    <location>
        <begin position="411"/>
        <end position="528"/>
    </location>
</feature>
<feature type="transmembrane region" description="Helical" evidence="10">
    <location>
        <begin position="181"/>
        <end position="203"/>
    </location>
</feature>
<evidence type="ECO:0000256" key="2">
    <source>
        <dbReference type="ARBA" id="ARBA00022448"/>
    </source>
</evidence>
<evidence type="ECO:0000256" key="4">
    <source>
        <dbReference type="ARBA" id="ARBA00022538"/>
    </source>
</evidence>
<dbReference type="Pfam" id="PF00999">
    <property type="entry name" value="Na_H_Exchanger"/>
    <property type="match status" value="1"/>
</dbReference>
<keyword evidence="13" id="KW-1185">Reference proteome</keyword>
<evidence type="ECO:0000256" key="9">
    <source>
        <dbReference type="ARBA" id="ARBA00023136"/>
    </source>
</evidence>
<dbReference type="PROSITE" id="PS51201">
    <property type="entry name" value="RCK_N"/>
    <property type="match status" value="1"/>
</dbReference>
<dbReference type="EMBL" id="LANP01000037">
    <property type="protein sequence ID" value="KJV54731.1"/>
    <property type="molecule type" value="Genomic_DNA"/>
</dbReference>
<dbReference type="RefSeq" id="WP_045797603.1">
    <property type="nucleotide sequence ID" value="NZ_LANP01000037.1"/>
</dbReference>
<dbReference type="Pfam" id="PF02254">
    <property type="entry name" value="TrkA_N"/>
    <property type="match status" value="1"/>
</dbReference>
<feature type="transmembrane region" description="Helical" evidence="10">
    <location>
        <begin position="269"/>
        <end position="288"/>
    </location>
</feature>